<keyword evidence="4" id="KW-0653">Protein transport</keyword>
<name>A0A8D8UB67_9HEMI</name>
<evidence type="ECO:0000256" key="6">
    <source>
        <dbReference type="ARBA" id="ARBA00023136"/>
    </source>
</evidence>
<dbReference type="EMBL" id="HBUF01177008">
    <property type="protein sequence ID" value="CAG6654227.1"/>
    <property type="molecule type" value="Transcribed_RNA"/>
</dbReference>
<dbReference type="Gene3D" id="3.30.1520.10">
    <property type="entry name" value="Phox-like domain"/>
    <property type="match status" value="1"/>
</dbReference>
<evidence type="ECO:0000256" key="2">
    <source>
        <dbReference type="ARBA" id="ARBA00010883"/>
    </source>
</evidence>
<dbReference type="InterPro" id="IPR036871">
    <property type="entry name" value="PX_dom_sf"/>
</dbReference>
<dbReference type="InterPro" id="IPR052467">
    <property type="entry name" value="Sorting_nexin_PX-domain"/>
</dbReference>
<dbReference type="AlphaFoldDB" id="A0A8D8UB67"/>
<keyword evidence="3" id="KW-0813">Transport</keyword>
<dbReference type="EMBL" id="HBUF01340653">
    <property type="protein sequence ID" value="CAG6702797.1"/>
    <property type="molecule type" value="Transcribed_RNA"/>
</dbReference>
<dbReference type="EMBL" id="HBUF01169935">
    <property type="protein sequence ID" value="CAG6651968.1"/>
    <property type="molecule type" value="Transcribed_RNA"/>
</dbReference>
<evidence type="ECO:0000256" key="5">
    <source>
        <dbReference type="ARBA" id="ARBA00023121"/>
    </source>
</evidence>
<feature type="domain" description="PX" evidence="9">
    <location>
        <begin position="4"/>
        <end position="111"/>
    </location>
</feature>
<dbReference type="Pfam" id="PF00787">
    <property type="entry name" value="PX"/>
    <property type="match status" value="1"/>
</dbReference>
<accession>A0A8D8UB67</accession>
<organism evidence="10">
    <name type="scientific">Cacopsylla melanoneura</name>
    <dbReference type="NCBI Taxonomy" id="428564"/>
    <lineage>
        <taxon>Eukaryota</taxon>
        <taxon>Metazoa</taxon>
        <taxon>Ecdysozoa</taxon>
        <taxon>Arthropoda</taxon>
        <taxon>Hexapoda</taxon>
        <taxon>Insecta</taxon>
        <taxon>Pterygota</taxon>
        <taxon>Neoptera</taxon>
        <taxon>Paraneoptera</taxon>
        <taxon>Hemiptera</taxon>
        <taxon>Sternorrhyncha</taxon>
        <taxon>Psylloidea</taxon>
        <taxon>Psyllidae</taxon>
        <taxon>Psyllinae</taxon>
        <taxon>Cacopsylla</taxon>
    </lineage>
</organism>
<evidence type="ECO:0000256" key="4">
    <source>
        <dbReference type="ARBA" id="ARBA00022927"/>
    </source>
</evidence>
<keyword evidence="6" id="KW-0472">Membrane</keyword>
<dbReference type="EMBL" id="HBUF01177007">
    <property type="protein sequence ID" value="CAG6654226.1"/>
    <property type="molecule type" value="Transcribed_RNA"/>
</dbReference>
<evidence type="ECO:0000256" key="7">
    <source>
        <dbReference type="ARBA" id="ARBA00023329"/>
    </source>
</evidence>
<evidence type="ECO:0000259" key="9">
    <source>
        <dbReference type="PROSITE" id="PS50195"/>
    </source>
</evidence>
<sequence>MSGSKENCVSISGYKLINCDKAYYVYVIHVRMFQQHYIVEKRYSELHRWHSEIKTKFATPSFPPKKIRHNQHKVLENRRHLLELYLKEMFKFGPSRNQVLAFLGVNSKNSQPQPSTSKNNENRAPMNTAVPPRIEHAPVFVVNPNMDKISRESGEHDLIVNGAMKAFYG</sequence>
<dbReference type="EMBL" id="HBUF01509234">
    <property type="protein sequence ID" value="CAG6746335.1"/>
    <property type="molecule type" value="Transcribed_RNA"/>
</dbReference>
<dbReference type="EMBL" id="HBUF01340655">
    <property type="protein sequence ID" value="CAG6702809.1"/>
    <property type="molecule type" value="Transcribed_RNA"/>
</dbReference>
<keyword evidence="7" id="KW-0968">Cytoplasmic vesicle</keyword>
<dbReference type="PANTHER" id="PTHR15813">
    <property type="entry name" value="SORTING NEXIN-22 AND 24"/>
    <property type="match status" value="1"/>
</dbReference>
<protein>
    <submittedName>
        <fullName evidence="10">Sorting nexin-24</fullName>
    </submittedName>
</protein>
<feature type="compositionally biased region" description="Polar residues" evidence="8">
    <location>
        <begin position="106"/>
        <end position="119"/>
    </location>
</feature>
<evidence type="ECO:0000256" key="1">
    <source>
        <dbReference type="ARBA" id="ARBA00004180"/>
    </source>
</evidence>
<evidence type="ECO:0000256" key="8">
    <source>
        <dbReference type="SAM" id="MobiDB-lite"/>
    </source>
</evidence>
<dbReference type="EMBL" id="HBUF01340654">
    <property type="protein sequence ID" value="CAG6702803.1"/>
    <property type="molecule type" value="Transcribed_RNA"/>
</dbReference>
<evidence type="ECO:0000313" key="10">
    <source>
        <dbReference type="EMBL" id="CAG6702803.1"/>
    </source>
</evidence>
<dbReference type="InterPro" id="IPR001683">
    <property type="entry name" value="PX_dom"/>
</dbReference>
<comment type="subcellular location">
    <subcellularLocation>
        <location evidence="1">Cytoplasmic vesicle membrane</location>
        <topology evidence="1">Peripheral membrane protein</topology>
        <orientation evidence="1">Cytoplasmic side</orientation>
    </subcellularLocation>
</comment>
<dbReference type="GO" id="GO:1901981">
    <property type="term" value="F:phosphatidylinositol phosphate binding"/>
    <property type="evidence" value="ECO:0007669"/>
    <property type="project" value="TreeGrafter"/>
</dbReference>
<dbReference type="GO" id="GO:0015031">
    <property type="term" value="P:protein transport"/>
    <property type="evidence" value="ECO:0007669"/>
    <property type="project" value="UniProtKB-KW"/>
</dbReference>
<dbReference type="EMBL" id="HBUF01509233">
    <property type="protein sequence ID" value="CAG6746334.1"/>
    <property type="molecule type" value="Transcribed_RNA"/>
</dbReference>
<dbReference type="EMBL" id="HBUF01177009">
    <property type="protein sequence ID" value="CAG6654228.1"/>
    <property type="molecule type" value="Transcribed_RNA"/>
</dbReference>
<dbReference type="EMBL" id="HBUF01169936">
    <property type="protein sequence ID" value="CAG6651969.1"/>
    <property type="molecule type" value="Transcribed_RNA"/>
</dbReference>
<dbReference type="PROSITE" id="PS50195">
    <property type="entry name" value="PX"/>
    <property type="match status" value="1"/>
</dbReference>
<feature type="region of interest" description="Disordered" evidence="8">
    <location>
        <begin position="106"/>
        <end position="130"/>
    </location>
</feature>
<dbReference type="EMBL" id="HBUF01340656">
    <property type="protein sequence ID" value="CAG6702815.1"/>
    <property type="molecule type" value="Transcribed_RNA"/>
</dbReference>
<dbReference type="PANTHER" id="PTHR15813:SF9">
    <property type="entry name" value="PX DOMAIN-CONTAINING PROTEIN"/>
    <property type="match status" value="1"/>
</dbReference>
<dbReference type="GO" id="GO:0030659">
    <property type="term" value="C:cytoplasmic vesicle membrane"/>
    <property type="evidence" value="ECO:0007669"/>
    <property type="project" value="UniProtKB-SubCell"/>
</dbReference>
<evidence type="ECO:0000256" key="3">
    <source>
        <dbReference type="ARBA" id="ARBA00022448"/>
    </source>
</evidence>
<dbReference type="SMART" id="SM00312">
    <property type="entry name" value="PX"/>
    <property type="match status" value="1"/>
</dbReference>
<proteinExistence type="inferred from homology"/>
<dbReference type="SUPFAM" id="SSF64268">
    <property type="entry name" value="PX domain"/>
    <property type="match status" value="1"/>
</dbReference>
<comment type="similarity">
    <text evidence="2">Belongs to the sorting nexin family.</text>
</comment>
<dbReference type="EMBL" id="HBUF01340652">
    <property type="protein sequence ID" value="CAG6702791.1"/>
    <property type="molecule type" value="Transcribed_RNA"/>
</dbReference>
<reference evidence="10" key="1">
    <citation type="submission" date="2021-05" db="EMBL/GenBank/DDBJ databases">
        <authorList>
            <person name="Alioto T."/>
            <person name="Alioto T."/>
            <person name="Gomez Garrido J."/>
        </authorList>
    </citation>
    <scope>NUCLEOTIDE SEQUENCE</scope>
</reference>
<keyword evidence="5" id="KW-0446">Lipid-binding</keyword>
<dbReference type="EMBL" id="HBUF01340651">
    <property type="protein sequence ID" value="CAG6702785.1"/>
    <property type="molecule type" value="Transcribed_RNA"/>
</dbReference>